<dbReference type="RefSeq" id="WP_379934414.1">
    <property type="nucleotide sequence ID" value="NZ_JBHTHY010000006.1"/>
</dbReference>
<evidence type="ECO:0000313" key="3">
    <source>
        <dbReference type="EMBL" id="MFD0797923.1"/>
    </source>
</evidence>
<organism evidence="3 4">
    <name type="scientific">Maribacter chungangensis</name>
    <dbReference type="NCBI Taxonomy" id="1069117"/>
    <lineage>
        <taxon>Bacteria</taxon>
        <taxon>Pseudomonadati</taxon>
        <taxon>Bacteroidota</taxon>
        <taxon>Flavobacteriia</taxon>
        <taxon>Flavobacteriales</taxon>
        <taxon>Flavobacteriaceae</taxon>
        <taxon>Maribacter</taxon>
    </lineage>
</organism>
<evidence type="ECO:0000256" key="1">
    <source>
        <dbReference type="SAM" id="Coils"/>
    </source>
</evidence>
<comment type="caution">
    <text evidence="3">The sequence shown here is derived from an EMBL/GenBank/DDBJ whole genome shotgun (WGS) entry which is preliminary data.</text>
</comment>
<keyword evidence="4" id="KW-1185">Reference proteome</keyword>
<dbReference type="Proteomes" id="UP001597012">
    <property type="component" value="Unassembled WGS sequence"/>
</dbReference>
<feature type="domain" description="Mce/MlaD" evidence="2">
    <location>
        <begin position="40"/>
        <end position="117"/>
    </location>
</feature>
<dbReference type="PANTHER" id="PTHR33371">
    <property type="entry name" value="INTERMEMBRANE PHOSPHOLIPID TRANSPORT SYSTEM BINDING PROTEIN MLAD-RELATED"/>
    <property type="match status" value="1"/>
</dbReference>
<evidence type="ECO:0000313" key="4">
    <source>
        <dbReference type="Proteomes" id="UP001597012"/>
    </source>
</evidence>
<dbReference type="PANTHER" id="PTHR33371:SF4">
    <property type="entry name" value="INTERMEMBRANE PHOSPHOLIPID TRANSPORT SYSTEM BINDING PROTEIN MLAD"/>
    <property type="match status" value="1"/>
</dbReference>
<feature type="coiled-coil region" evidence="1">
    <location>
        <begin position="279"/>
        <end position="306"/>
    </location>
</feature>
<gene>
    <name evidence="3" type="ORF">ACFQZJ_10655</name>
</gene>
<reference evidence="4" key="1">
    <citation type="journal article" date="2019" name="Int. J. Syst. Evol. Microbiol.">
        <title>The Global Catalogue of Microorganisms (GCM) 10K type strain sequencing project: providing services to taxonomists for standard genome sequencing and annotation.</title>
        <authorList>
            <consortium name="The Broad Institute Genomics Platform"/>
            <consortium name="The Broad Institute Genome Sequencing Center for Infectious Disease"/>
            <person name="Wu L."/>
            <person name="Ma J."/>
        </authorList>
    </citation>
    <scope>NUCLEOTIDE SEQUENCE [LARGE SCALE GENOMIC DNA]</scope>
    <source>
        <strain evidence="4">CCUG 61948</strain>
    </source>
</reference>
<name>A0ABW3B577_9FLAO</name>
<keyword evidence="1" id="KW-0175">Coiled coil</keyword>
<dbReference type="InterPro" id="IPR052336">
    <property type="entry name" value="MlaD_Phospholipid_Transporter"/>
</dbReference>
<dbReference type="EMBL" id="JBHTHY010000006">
    <property type="protein sequence ID" value="MFD0797923.1"/>
    <property type="molecule type" value="Genomic_DNA"/>
</dbReference>
<dbReference type="InterPro" id="IPR003399">
    <property type="entry name" value="Mce/MlaD"/>
</dbReference>
<evidence type="ECO:0000259" key="2">
    <source>
        <dbReference type="Pfam" id="PF02470"/>
    </source>
</evidence>
<sequence>MEKTTSEKIRLGIFVLVGSVLLVVGAYQIGNQENLFGDTFTINAVFKNTSGLQKGNNVRYAGINIGTVSDIEMENDTAIRVSMLIQQKMGNHIKKNAIAAIGTDGLVGSMVINIVPGKGDEALVQANDEIASLSKIATADMLNTLSVTNENAALLTQDLLKITASINKGEGTLGRLLKDTLWAAELQQTLRNLKYASGGANSAIGELNIIAQRFNSQESVASVLLADSTSGQRMRRAILNLESSSIQIDKMTKDLAIVVGDMKSGKGALNYLTTDTLLVNQLQRTMKNVDQGVERFNENMEALKHNFLTRRYFRKLEKQEKQEKQDE</sequence>
<accession>A0ABW3B577</accession>
<dbReference type="Pfam" id="PF02470">
    <property type="entry name" value="MlaD"/>
    <property type="match status" value="1"/>
</dbReference>
<proteinExistence type="predicted"/>
<protein>
    <submittedName>
        <fullName evidence="3">MlaD family protein</fullName>
    </submittedName>
</protein>